<name>A0A484XLX5_9ENTR</name>
<feature type="transmembrane region" description="Helical" evidence="1">
    <location>
        <begin position="187"/>
        <end position="204"/>
    </location>
</feature>
<feature type="transmembrane region" description="Helical" evidence="1">
    <location>
        <begin position="12"/>
        <end position="31"/>
    </location>
</feature>
<keyword evidence="1" id="KW-1133">Transmembrane helix</keyword>
<keyword evidence="1" id="KW-0472">Membrane</keyword>
<sequence>MISQALEKETHLKWVLFTFVFAVVAVFFTAIHPVTIISGDEWINLSSGRQAYPQWGGFNPIKVVPEVAFPLFGNIASSVVMPLGFTFLEAIAYLTAVLVAILVVAFLYQFYVLMRETAGLSTYTSSVMVILYLLCMFGLFRTLNNNNSPYLLWEQNLTCYYHYIVPALINGTLALYVLRMSATLKPFFYERAIFSGMLIFAIYLCVFSNIFASVVLAVMCGVVLLLNLISNRFKIVETIKAYPFHCITLAMWVISAIFEMNGGRADRMAKDHLDISGTVNAFYSLLKLTDRTFFVVLAVGLVCGVVFLLRRKSDETTEGKRYAFWVSSDFWSHYTLALILVCAKG</sequence>
<feature type="transmembrane region" description="Helical" evidence="1">
    <location>
        <begin position="241"/>
        <end position="258"/>
    </location>
</feature>
<feature type="transmembrane region" description="Helical" evidence="1">
    <location>
        <begin position="160"/>
        <end position="178"/>
    </location>
</feature>
<dbReference type="EMBL" id="CAADIW010000019">
    <property type="protein sequence ID" value="VFS25310.1"/>
    <property type="molecule type" value="Genomic_DNA"/>
</dbReference>
<reference evidence="2 3" key="1">
    <citation type="submission" date="2019-03" db="EMBL/GenBank/DDBJ databases">
        <authorList>
            <consortium name="Pathogen Informatics"/>
        </authorList>
    </citation>
    <scope>NUCLEOTIDE SEQUENCE [LARGE SCALE GENOMIC DNA]</scope>
    <source>
        <strain evidence="2 3">NCTC12126</strain>
    </source>
</reference>
<gene>
    <name evidence="2" type="ORF">NCTC12126_02228</name>
</gene>
<evidence type="ECO:0000256" key="1">
    <source>
        <dbReference type="SAM" id="Phobius"/>
    </source>
</evidence>
<accession>A0A484XLX5</accession>
<dbReference type="Proteomes" id="UP000351155">
    <property type="component" value="Unassembled WGS sequence"/>
</dbReference>
<feature type="transmembrane region" description="Helical" evidence="1">
    <location>
        <begin position="90"/>
        <end position="108"/>
    </location>
</feature>
<evidence type="ECO:0000313" key="3">
    <source>
        <dbReference type="Proteomes" id="UP000351155"/>
    </source>
</evidence>
<feature type="transmembrane region" description="Helical" evidence="1">
    <location>
        <begin position="322"/>
        <end position="341"/>
    </location>
</feature>
<dbReference type="AlphaFoldDB" id="A0A484XLX5"/>
<feature type="transmembrane region" description="Helical" evidence="1">
    <location>
        <begin position="210"/>
        <end position="229"/>
    </location>
</feature>
<proteinExistence type="predicted"/>
<evidence type="ECO:0000313" key="2">
    <source>
        <dbReference type="EMBL" id="VFS25310.1"/>
    </source>
</evidence>
<feature type="transmembrane region" description="Helical" evidence="1">
    <location>
        <begin position="292"/>
        <end position="310"/>
    </location>
</feature>
<keyword evidence="1" id="KW-0812">Transmembrane</keyword>
<protein>
    <submittedName>
        <fullName evidence="2">Uncharacterized protein</fullName>
    </submittedName>
</protein>
<organism evidence="2 3">
    <name type="scientific">Enterobacter cancerogenus</name>
    <dbReference type="NCBI Taxonomy" id="69218"/>
    <lineage>
        <taxon>Bacteria</taxon>
        <taxon>Pseudomonadati</taxon>
        <taxon>Pseudomonadota</taxon>
        <taxon>Gammaproteobacteria</taxon>
        <taxon>Enterobacterales</taxon>
        <taxon>Enterobacteriaceae</taxon>
        <taxon>Enterobacter</taxon>
        <taxon>Enterobacter cloacae complex</taxon>
    </lineage>
</organism>
<feature type="transmembrane region" description="Helical" evidence="1">
    <location>
        <begin position="120"/>
        <end position="140"/>
    </location>
</feature>